<dbReference type="PANTHER" id="PTHR11820:SF7">
    <property type="entry name" value="ACYLPYRUVASE FAHD1, MITOCHONDRIAL"/>
    <property type="match status" value="1"/>
</dbReference>
<accession>A0ABT6ZB32</accession>
<evidence type="ECO:0000259" key="2">
    <source>
        <dbReference type="Pfam" id="PF01557"/>
    </source>
</evidence>
<dbReference type="Pfam" id="PF01557">
    <property type="entry name" value="FAA_hydrolase"/>
    <property type="match status" value="1"/>
</dbReference>
<dbReference type="RefSeq" id="WP_283714651.1">
    <property type="nucleotide sequence ID" value="NZ_JASJND010000001.1"/>
</dbReference>
<protein>
    <submittedName>
        <fullName evidence="3">Fumarylacetoacetate hydrolase family protein</fullName>
    </submittedName>
</protein>
<organism evidence="3 4">
    <name type="scientific">Microbacterium dauci</name>
    <dbReference type="NCBI Taxonomy" id="3048008"/>
    <lineage>
        <taxon>Bacteria</taxon>
        <taxon>Bacillati</taxon>
        <taxon>Actinomycetota</taxon>
        <taxon>Actinomycetes</taxon>
        <taxon>Micrococcales</taxon>
        <taxon>Microbacteriaceae</taxon>
        <taxon>Microbacterium</taxon>
    </lineage>
</organism>
<keyword evidence="3" id="KW-0378">Hydrolase</keyword>
<sequence>MLIGRVQTSTGDIVPVRADGDRRIAIEDPYAAFAAGREPADLPNGEVAGDLLAASAPVVVVGIAQNGPDHASPVQAWLKNPRSVVPSGRIVTLRRDAGETVAEGEIAVVIGRDATGLTEANAASYVLGLTAVNDLSSPDRALSDPRNFESKSGEGYTPIAPWIDTAASLDDAPLTLSIDGEEVAKTDAAALPASIATCLAYVARWTTLGPGDVVMTGAPFSQGRVQPGQRVDVTVGGVRLSTPTR</sequence>
<dbReference type="EMBL" id="JASJND010000001">
    <property type="protein sequence ID" value="MDJ1113362.1"/>
    <property type="molecule type" value="Genomic_DNA"/>
</dbReference>
<name>A0ABT6ZB32_9MICO</name>
<dbReference type="GO" id="GO:0016787">
    <property type="term" value="F:hydrolase activity"/>
    <property type="evidence" value="ECO:0007669"/>
    <property type="project" value="UniProtKB-KW"/>
</dbReference>
<dbReference type="Proteomes" id="UP001321481">
    <property type="component" value="Unassembled WGS sequence"/>
</dbReference>
<keyword evidence="1" id="KW-0479">Metal-binding</keyword>
<reference evidence="3 4" key="1">
    <citation type="submission" date="2023-05" db="EMBL/GenBank/DDBJ databases">
        <title>Microbacterium dauci sp.nov., Isolated from Carrot Rhizosphere Soil.</title>
        <authorList>
            <person name="Xiao Z."/>
            <person name="Zheng J."/>
        </authorList>
    </citation>
    <scope>NUCLEOTIDE SEQUENCE [LARGE SCALE GENOMIC DNA]</scope>
    <source>
        <strain evidence="3 4">LX3-4</strain>
    </source>
</reference>
<feature type="domain" description="Fumarylacetoacetase-like C-terminal" evidence="2">
    <location>
        <begin position="65"/>
        <end position="237"/>
    </location>
</feature>
<keyword evidence="4" id="KW-1185">Reference proteome</keyword>
<evidence type="ECO:0000256" key="1">
    <source>
        <dbReference type="ARBA" id="ARBA00022723"/>
    </source>
</evidence>
<dbReference type="SUPFAM" id="SSF56529">
    <property type="entry name" value="FAH"/>
    <property type="match status" value="1"/>
</dbReference>
<dbReference type="InterPro" id="IPR036663">
    <property type="entry name" value="Fumarylacetoacetase_C_sf"/>
</dbReference>
<dbReference type="PANTHER" id="PTHR11820">
    <property type="entry name" value="ACYLPYRUVASE"/>
    <property type="match status" value="1"/>
</dbReference>
<comment type="caution">
    <text evidence="3">The sequence shown here is derived from an EMBL/GenBank/DDBJ whole genome shotgun (WGS) entry which is preliminary data.</text>
</comment>
<evidence type="ECO:0000313" key="3">
    <source>
        <dbReference type="EMBL" id="MDJ1113362.1"/>
    </source>
</evidence>
<dbReference type="InterPro" id="IPR011234">
    <property type="entry name" value="Fumarylacetoacetase-like_C"/>
</dbReference>
<evidence type="ECO:0000313" key="4">
    <source>
        <dbReference type="Proteomes" id="UP001321481"/>
    </source>
</evidence>
<gene>
    <name evidence="3" type="ORF">QNI14_02720</name>
</gene>
<dbReference type="Gene3D" id="3.90.850.10">
    <property type="entry name" value="Fumarylacetoacetase-like, C-terminal domain"/>
    <property type="match status" value="1"/>
</dbReference>
<proteinExistence type="predicted"/>